<keyword evidence="8" id="KW-0735">Signal-anchor</keyword>
<reference evidence="15 17" key="2">
    <citation type="journal article" date="2013" name="Nature">
        <title>Insights into bilaterian evolution from three spiralian genomes.</title>
        <authorList>
            <person name="Simakov O."/>
            <person name="Marletaz F."/>
            <person name="Cho S.J."/>
            <person name="Edsinger-Gonzales E."/>
            <person name="Havlak P."/>
            <person name="Hellsten U."/>
            <person name="Kuo D.H."/>
            <person name="Larsson T."/>
            <person name="Lv J."/>
            <person name="Arendt D."/>
            <person name="Savage R."/>
            <person name="Osoegawa K."/>
            <person name="de Jong P."/>
            <person name="Grimwood J."/>
            <person name="Chapman J.A."/>
            <person name="Shapiro H."/>
            <person name="Aerts A."/>
            <person name="Otillar R.P."/>
            <person name="Terry A.Y."/>
            <person name="Boore J.L."/>
            <person name="Grigoriev I.V."/>
            <person name="Lindberg D.R."/>
            <person name="Seaver E.C."/>
            <person name="Weisblat D.A."/>
            <person name="Putnam N.H."/>
            <person name="Rokhsar D.S."/>
        </authorList>
    </citation>
    <scope>NUCLEOTIDE SEQUENCE</scope>
    <source>
        <strain evidence="15 17">I ESC-2004</strain>
    </source>
</reference>
<evidence type="ECO:0000256" key="5">
    <source>
        <dbReference type="ARBA" id="ARBA00022679"/>
    </source>
</evidence>
<dbReference type="PANTHER" id="PTHR48261">
    <property type="entry name" value="ACETYLGLUCOSAMINYLTRANSFERASE"/>
    <property type="match status" value="1"/>
</dbReference>
<organism evidence="15">
    <name type="scientific">Capitella teleta</name>
    <name type="common">Polychaete worm</name>
    <dbReference type="NCBI Taxonomy" id="283909"/>
    <lineage>
        <taxon>Eukaryota</taxon>
        <taxon>Metazoa</taxon>
        <taxon>Spiralia</taxon>
        <taxon>Lophotrochozoa</taxon>
        <taxon>Annelida</taxon>
        <taxon>Polychaeta</taxon>
        <taxon>Sedentaria</taxon>
        <taxon>Scolecida</taxon>
        <taxon>Capitellidae</taxon>
        <taxon>Capitella</taxon>
    </lineage>
</organism>
<evidence type="ECO:0000256" key="4">
    <source>
        <dbReference type="ARBA" id="ARBA00022676"/>
    </source>
</evidence>
<evidence type="ECO:0000313" key="15">
    <source>
        <dbReference type="EMBL" id="ELU05824.1"/>
    </source>
</evidence>
<comment type="pathway">
    <text evidence="2">Protein modification; protein glycosylation.</text>
</comment>
<dbReference type="InterPro" id="IPR004263">
    <property type="entry name" value="Exostosin"/>
</dbReference>
<evidence type="ECO:0000259" key="13">
    <source>
        <dbReference type="Pfam" id="PF03016"/>
    </source>
</evidence>
<dbReference type="InterPro" id="IPR040911">
    <property type="entry name" value="Exostosin_GT47"/>
</dbReference>
<feature type="domain" description="Glycosyl transferase 64" evidence="14">
    <location>
        <begin position="402"/>
        <end position="650"/>
    </location>
</feature>
<evidence type="ECO:0000313" key="16">
    <source>
        <dbReference type="EnsemblMetazoa" id="CapteP92231"/>
    </source>
</evidence>
<dbReference type="EnsemblMetazoa" id="CapteT92231">
    <property type="protein sequence ID" value="CapteP92231"/>
    <property type="gene ID" value="CapteG92231"/>
</dbReference>
<evidence type="ECO:0000256" key="7">
    <source>
        <dbReference type="ARBA" id="ARBA00022824"/>
    </source>
</evidence>
<protein>
    <recommendedName>
        <fullName evidence="18">Exostosin GT47 domain-containing protein</fullName>
    </recommendedName>
</protein>
<evidence type="ECO:0000256" key="3">
    <source>
        <dbReference type="ARBA" id="ARBA00010271"/>
    </source>
</evidence>
<keyword evidence="10" id="KW-0472">Membrane</keyword>
<feature type="domain" description="Exostosin GT47" evidence="13">
    <location>
        <begin position="38"/>
        <end position="321"/>
    </location>
</feature>
<keyword evidence="11" id="KW-1015">Disulfide bond</keyword>
<name>R7UH06_CAPTE</name>
<reference evidence="17" key="1">
    <citation type="submission" date="2012-12" db="EMBL/GenBank/DDBJ databases">
        <authorList>
            <person name="Hellsten U."/>
            <person name="Grimwood J."/>
            <person name="Chapman J.A."/>
            <person name="Shapiro H."/>
            <person name="Aerts A."/>
            <person name="Otillar R.P."/>
            <person name="Terry A.Y."/>
            <person name="Boore J.L."/>
            <person name="Simakov O."/>
            <person name="Marletaz F."/>
            <person name="Cho S.-J."/>
            <person name="Edsinger-Gonzales E."/>
            <person name="Havlak P."/>
            <person name="Kuo D.-H."/>
            <person name="Larsson T."/>
            <person name="Lv J."/>
            <person name="Arendt D."/>
            <person name="Savage R."/>
            <person name="Osoegawa K."/>
            <person name="de Jong P."/>
            <person name="Lindberg D.R."/>
            <person name="Seaver E.C."/>
            <person name="Weisblat D.A."/>
            <person name="Putnam N.H."/>
            <person name="Grigoriev I.V."/>
            <person name="Rokhsar D.S."/>
        </authorList>
    </citation>
    <scope>NUCLEOTIDE SEQUENCE</scope>
    <source>
        <strain evidence="17">I ESC-2004</strain>
    </source>
</reference>
<dbReference type="GO" id="GO:0016757">
    <property type="term" value="F:glycosyltransferase activity"/>
    <property type="evidence" value="ECO:0007669"/>
    <property type="project" value="UniProtKB-KW"/>
</dbReference>
<dbReference type="EMBL" id="AMQN01007698">
    <property type="status" value="NOT_ANNOTATED_CDS"/>
    <property type="molecule type" value="Genomic_DNA"/>
</dbReference>
<keyword evidence="5" id="KW-0808">Transferase</keyword>
<dbReference type="Pfam" id="PF09258">
    <property type="entry name" value="Glyco_transf_64"/>
    <property type="match status" value="1"/>
</dbReference>
<dbReference type="Proteomes" id="UP000014760">
    <property type="component" value="Unassembled WGS sequence"/>
</dbReference>
<dbReference type="STRING" id="283909.R7UH06"/>
<dbReference type="Gene3D" id="3.90.550.10">
    <property type="entry name" value="Spore Coat Polysaccharide Biosynthesis Protein SpsA, Chain A"/>
    <property type="match status" value="1"/>
</dbReference>
<dbReference type="InterPro" id="IPR015338">
    <property type="entry name" value="GT64_dom"/>
</dbReference>
<keyword evidence="17" id="KW-1185">Reference proteome</keyword>
<dbReference type="OMA" id="QACINTF"/>
<dbReference type="AlphaFoldDB" id="R7UH06"/>
<keyword evidence="12" id="KW-0325">Glycoprotein</keyword>
<dbReference type="Pfam" id="PF03016">
    <property type="entry name" value="Exostosin_GT47"/>
    <property type="match status" value="1"/>
</dbReference>
<dbReference type="SUPFAM" id="SSF53448">
    <property type="entry name" value="Nucleotide-diphospho-sugar transferases"/>
    <property type="match status" value="1"/>
</dbReference>
<dbReference type="HOGENOM" id="CLU_013906_4_0_1"/>
<evidence type="ECO:0000313" key="17">
    <source>
        <dbReference type="Proteomes" id="UP000014760"/>
    </source>
</evidence>
<evidence type="ECO:0000256" key="11">
    <source>
        <dbReference type="ARBA" id="ARBA00023157"/>
    </source>
</evidence>
<dbReference type="GO" id="GO:0015012">
    <property type="term" value="P:heparan sulfate proteoglycan biosynthetic process"/>
    <property type="evidence" value="ECO:0007669"/>
    <property type="project" value="UniProtKB-ARBA"/>
</dbReference>
<dbReference type="GO" id="GO:0005789">
    <property type="term" value="C:endoplasmic reticulum membrane"/>
    <property type="evidence" value="ECO:0007669"/>
    <property type="project" value="UniProtKB-SubCell"/>
</dbReference>
<evidence type="ECO:0000256" key="12">
    <source>
        <dbReference type="ARBA" id="ARBA00023180"/>
    </source>
</evidence>
<comment type="subcellular location">
    <subcellularLocation>
        <location evidence="1">Endoplasmic reticulum membrane</location>
        <topology evidence="1">Single-pass type II membrane protein</topology>
    </subcellularLocation>
</comment>
<evidence type="ECO:0000256" key="9">
    <source>
        <dbReference type="ARBA" id="ARBA00022989"/>
    </source>
</evidence>
<reference evidence="16" key="3">
    <citation type="submission" date="2015-06" db="UniProtKB">
        <authorList>
            <consortium name="EnsemblMetazoa"/>
        </authorList>
    </citation>
    <scope>IDENTIFICATION</scope>
</reference>
<keyword evidence="9" id="KW-1133">Transmembrane helix</keyword>
<dbReference type="OrthoDB" id="5954868at2759"/>
<evidence type="ECO:0000256" key="1">
    <source>
        <dbReference type="ARBA" id="ARBA00004648"/>
    </source>
</evidence>
<dbReference type="UniPathway" id="UPA00378"/>
<proteinExistence type="inferred from homology"/>
<keyword evidence="4" id="KW-0328">Glycosyltransferase</keyword>
<dbReference type="EMBL" id="AMQN01007697">
    <property type="status" value="NOT_ANNOTATED_CDS"/>
    <property type="molecule type" value="Genomic_DNA"/>
</dbReference>
<sequence length="668" mass="77965">MLEFDSHVSPKQRREFSSFSNRNCRMETCFELSKCKYGFKVYVYPNTQDKMSSKYSEILTALRQSRYHTTNPEEACLFVPAIDTLDRDKLSAEYIQNMESKIQSLPYWNDGLNHIIFNLYPGTWPHYDETDLGFNTGKAMLAKASVSDMWFRPNFDISFPLFHKEHKFKGGEPGFLTENLVPPLRSYTLSFKGKRYLTGIGSETRNSLYHIHNDDDIVMLTTCKHGKSWKDMKDDRCERDNAEYEKYDYKILLHNSTFCLVPRGRRLGSYRFLEALQAACIPVFLSNNWVLPFSEVIDWNQAAIWGDERLLLQIPSIVRSIRHADLLALRQQTQFLWETYFSSIDKIVATTLEIIKDRIFPQSSHSKQVWNSLPGTLAVLPEYSATLADYPFYSSLPQTQEFTAVIYATSKTVMVSSPLYRLIKTVSKSPSVHQIIVLWHSDAPMPTDVRWPVPTNINVTFKTIATISMRFYPFEEIKTDAVLSLDEDVTPVTDEVDFAFHVWKHFEDRIVGYPARNHYWDESTSHWAYSSKWSNDYSMVLTGAAFYHRYYGYLYSHSLSASLIEMVNNLNNCEDILFNMLVSHFNKKPPIKIGLRRFYKEATASETEQISRWFDAEHFHQRHFCVHYFADSFGYMPLVRSSIRLDPILFKDPVSILRKKYRQMEGVS</sequence>
<evidence type="ECO:0008006" key="18">
    <source>
        <dbReference type="Google" id="ProtNLM"/>
    </source>
</evidence>
<evidence type="ECO:0000259" key="14">
    <source>
        <dbReference type="Pfam" id="PF09258"/>
    </source>
</evidence>
<evidence type="ECO:0000256" key="8">
    <source>
        <dbReference type="ARBA" id="ARBA00022968"/>
    </source>
</evidence>
<keyword evidence="6" id="KW-0812">Transmembrane</keyword>
<dbReference type="FunCoup" id="R7UH06">
    <property type="interactions" value="758"/>
</dbReference>
<comment type="similarity">
    <text evidence="3">Belongs to the glycosyltransferase 47 family.</text>
</comment>
<dbReference type="PANTHER" id="PTHR48261:SF3">
    <property type="entry name" value="EXOSTOSIN GLYCOSYLTRANSFERASE 1"/>
    <property type="match status" value="1"/>
</dbReference>
<evidence type="ECO:0000256" key="2">
    <source>
        <dbReference type="ARBA" id="ARBA00004922"/>
    </source>
</evidence>
<gene>
    <name evidence="15" type="ORF">CAPTEDRAFT_92231</name>
</gene>
<dbReference type="InterPro" id="IPR029044">
    <property type="entry name" value="Nucleotide-diphossugar_trans"/>
</dbReference>
<keyword evidence="7" id="KW-0256">Endoplasmic reticulum</keyword>
<evidence type="ECO:0000256" key="10">
    <source>
        <dbReference type="ARBA" id="ARBA00023136"/>
    </source>
</evidence>
<accession>R7UH06</accession>
<dbReference type="EMBL" id="KB301197">
    <property type="protein sequence ID" value="ELU05824.1"/>
    <property type="molecule type" value="Genomic_DNA"/>
</dbReference>
<evidence type="ECO:0000256" key="6">
    <source>
        <dbReference type="ARBA" id="ARBA00022692"/>
    </source>
</evidence>